<dbReference type="PANTHER" id="PTHR42998">
    <property type="entry name" value="TYPE I RESTRICTION ENZYME HINDVIIP M PROTEIN-RELATED"/>
    <property type="match status" value="1"/>
</dbReference>
<comment type="caution">
    <text evidence="6">The sequence shown here is derived from an EMBL/GenBank/DDBJ whole genome shotgun (WGS) entry which is preliminary data.</text>
</comment>
<dbReference type="GO" id="GO:0008170">
    <property type="term" value="F:N-methyltransferase activity"/>
    <property type="evidence" value="ECO:0007669"/>
    <property type="project" value="InterPro"/>
</dbReference>
<dbReference type="Proteomes" id="UP000471166">
    <property type="component" value="Unassembled WGS sequence"/>
</dbReference>
<evidence type="ECO:0000259" key="5">
    <source>
        <dbReference type="Pfam" id="PF02384"/>
    </source>
</evidence>
<dbReference type="PRINTS" id="PR00507">
    <property type="entry name" value="N12N6MTFRASE"/>
</dbReference>
<dbReference type="Gene3D" id="1.10.10.10">
    <property type="entry name" value="Winged helix-like DNA-binding domain superfamily/Winged helix DNA-binding domain"/>
    <property type="match status" value="1"/>
</dbReference>
<organism evidence="6 7">
    <name type="scientific">Nocardia cyriacigeorgica</name>
    <dbReference type="NCBI Taxonomy" id="135487"/>
    <lineage>
        <taxon>Bacteria</taxon>
        <taxon>Bacillati</taxon>
        <taxon>Actinomycetota</taxon>
        <taxon>Actinomycetes</taxon>
        <taxon>Mycobacteriales</taxon>
        <taxon>Nocardiaceae</taxon>
        <taxon>Nocardia</taxon>
    </lineage>
</organism>
<keyword evidence="6" id="KW-0808">Transferase</keyword>
<dbReference type="EMBL" id="JAAGVB010000073">
    <property type="protein sequence ID" value="NEW36374.1"/>
    <property type="molecule type" value="Genomic_DNA"/>
</dbReference>
<dbReference type="SUPFAM" id="SSF53335">
    <property type="entry name" value="S-adenosyl-L-methionine-dependent methyltransferases"/>
    <property type="match status" value="1"/>
</dbReference>
<dbReference type="CDD" id="cd16961">
    <property type="entry name" value="RMtype1_S_TRD-CR_like"/>
    <property type="match status" value="1"/>
</dbReference>
<proteinExistence type="inferred from homology"/>
<evidence type="ECO:0000259" key="4">
    <source>
        <dbReference type="Pfam" id="PF01420"/>
    </source>
</evidence>
<evidence type="ECO:0000256" key="2">
    <source>
        <dbReference type="ARBA" id="ARBA00022747"/>
    </source>
</evidence>
<name>A0A6P1CXX6_9NOCA</name>
<accession>A0A6P1CXX6</accession>
<evidence type="ECO:0000313" key="6">
    <source>
        <dbReference type="EMBL" id="NEW36374.1"/>
    </source>
</evidence>
<feature type="domain" description="Type I restriction modification DNA specificity" evidence="4">
    <location>
        <begin position="561"/>
        <end position="736"/>
    </location>
</feature>
<keyword evidence="2" id="KW-0680">Restriction system</keyword>
<comment type="similarity">
    <text evidence="1">Belongs to the type-I restriction system S methylase family.</text>
</comment>
<gene>
    <name evidence="6" type="ORF">GV791_27995</name>
</gene>
<sequence>MPSPAIRGLPVRHLRGTDIARLIGVPPSTVSNWRKRPLGFPEAEVIGRQELFPVREVVEWLDARRVLRKWLKAGEPDTTTYGDRLRRALVEQAPVLELRDIAPGAPDRLPALKTLWQRDIRARGVGEADFVDAATLLVFTWICAPARWASIARETVERVSRRSMVGEFGVICGLIDDTLRERGVSPDAESVLVRLERADGAAIARLVDICGRLGVRGFEGLIDWYAAIAATRSDNYRTPAAVSSLLAGCAVAPKAKIASIAEPYTRFGELILAVPEAMTRDPLTVAGTCSDHAAARRANMNLIVHGKAGGVWFGETRPWRQKSVEKYDAVVANPAFNIGSGAEAEAKREWKFGTPPPHNDNLAWVQSLLEMTRDGGRAAILLPAATGSSSRKREAEIRKALVQAGVVCAVIRLAAEVFPVSAVDTAVWVLRPDGAGGQPILFVDARSMVTKVAGARPRLCDEDSLVDLVRAPETIKDKGVVGLVPHGRARLVPVAEVASTGYVLVPDDYLESEREPAEIYHARIEETQRELDRQLPGPDLAARRRIETRTTTITASGLPPGWQRRRLSELCTFQAGPSPKHAPLMRITEDGTIPVIVPKNVERRRFDTANLGRTSEEARTRLSKFLTMPGDLVLVRSGKVGKCALVGPAEAGWLLSPNLTLLRVNSDTEVDPRFLLEYLLRDTATVRMESRAKVNAVASISIEALGALSIAVPPIEQQREIVDVLAPLSRDIDSLHRIVSAMEDMRTALSDGLLEGVVGVSDPVGPGGNQE</sequence>
<feature type="domain" description="DNA methylase adenine-specific" evidence="5">
    <location>
        <begin position="218"/>
        <end position="515"/>
    </location>
</feature>
<dbReference type="GO" id="GO:0009307">
    <property type="term" value="P:DNA restriction-modification system"/>
    <property type="evidence" value="ECO:0007669"/>
    <property type="project" value="UniProtKB-KW"/>
</dbReference>
<dbReference type="Pfam" id="PF01420">
    <property type="entry name" value="Methylase_S"/>
    <property type="match status" value="1"/>
</dbReference>
<dbReference type="GO" id="GO:0003677">
    <property type="term" value="F:DNA binding"/>
    <property type="evidence" value="ECO:0007669"/>
    <property type="project" value="UniProtKB-KW"/>
</dbReference>
<dbReference type="InterPro" id="IPR036388">
    <property type="entry name" value="WH-like_DNA-bd_sf"/>
</dbReference>
<dbReference type="PANTHER" id="PTHR42998:SF1">
    <property type="entry name" value="TYPE I RESTRICTION ENZYME HINDI METHYLASE SUBUNIT"/>
    <property type="match status" value="1"/>
</dbReference>
<dbReference type="Pfam" id="PF02384">
    <property type="entry name" value="N6_Mtase"/>
    <property type="match status" value="1"/>
</dbReference>
<evidence type="ECO:0000256" key="3">
    <source>
        <dbReference type="ARBA" id="ARBA00023125"/>
    </source>
</evidence>
<dbReference type="InterPro" id="IPR029063">
    <property type="entry name" value="SAM-dependent_MTases_sf"/>
</dbReference>
<dbReference type="RefSeq" id="WP_163847834.1">
    <property type="nucleotide sequence ID" value="NZ_JAAGVB010000073.1"/>
</dbReference>
<dbReference type="InterPro" id="IPR000055">
    <property type="entry name" value="Restrct_endonuc_typeI_TRD"/>
</dbReference>
<dbReference type="GO" id="GO:0032259">
    <property type="term" value="P:methylation"/>
    <property type="evidence" value="ECO:0007669"/>
    <property type="project" value="UniProtKB-KW"/>
</dbReference>
<dbReference type="InterPro" id="IPR003356">
    <property type="entry name" value="DNA_methylase_A-5"/>
</dbReference>
<keyword evidence="6" id="KW-0489">Methyltransferase</keyword>
<keyword evidence="3" id="KW-0238">DNA-binding</keyword>
<dbReference type="Gene3D" id="3.90.220.20">
    <property type="entry name" value="DNA methylase specificity domains"/>
    <property type="match status" value="1"/>
</dbReference>
<dbReference type="AlphaFoldDB" id="A0A6P1CXX6"/>
<protein>
    <submittedName>
        <fullName evidence="6">N-6 DNA methylase</fullName>
    </submittedName>
</protein>
<evidence type="ECO:0000256" key="1">
    <source>
        <dbReference type="ARBA" id="ARBA00010923"/>
    </source>
</evidence>
<dbReference type="SUPFAM" id="SSF116734">
    <property type="entry name" value="DNA methylase specificity domain"/>
    <property type="match status" value="1"/>
</dbReference>
<dbReference type="Gene3D" id="3.40.50.150">
    <property type="entry name" value="Vaccinia Virus protein VP39"/>
    <property type="match status" value="1"/>
</dbReference>
<evidence type="ECO:0000313" key="7">
    <source>
        <dbReference type="Proteomes" id="UP000471166"/>
    </source>
</evidence>
<reference evidence="6 7" key="1">
    <citation type="submission" date="2020-01" db="EMBL/GenBank/DDBJ databases">
        <title>Genetics and antimicrobial susceptibilities of Nocardia species isolated from the soil; a comparison with species isolated from humans.</title>
        <authorList>
            <person name="Carrasco G."/>
            <person name="Monzon S."/>
            <person name="Sansegundo M."/>
            <person name="Garcia E."/>
            <person name="Garrido N."/>
            <person name="Medina M.J."/>
            <person name="Villalon P."/>
            <person name="Ramirez-Arocha A.C."/>
            <person name="Jimenez P."/>
            <person name="Cuesta I."/>
            <person name="Valdezate S."/>
        </authorList>
    </citation>
    <scope>NUCLEOTIDE SEQUENCE [LARGE SCALE GENOMIC DNA]</scope>
    <source>
        <strain evidence="6 7">CNM20110626</strain>
    </source>
</reference>
<dbReference type="InterPro" id="IPR052916">
    <property type="entry name" value="Type-I_RE_MTase_Subunit"/>
</dbReference>
<dbReference type="InterPro" id="IPR044946">
    <property type="entry name" value="Restrct_endonuc_typeI_TRD_sf"/>
</dbReference>